<keyword evidence="2" id="KW-1185">Reference proteome</keyword>
<protein>
    <submittedName>
        <fullName evidence="1">Uncharacterized protein</fullName>
    </submittedName>
</protein>
<organism evidence="1 2">
    <name type="scientific">Fusarium euwallaceae</name>
    <dbReference type="NCBI Taxonomy" id="1147111"/>
    <lineage>
        <taxon>Eukaryota</taxon>
        <taxon>Fungi</taxon>
        <taxon>Dikarya</taxon>
        <taxon>Ascomycota</taxon>
        <taxon>Pezizomycotina</taxon>
        <taxon>Sordariomycetes</taxon>
        <taxon>Hypocreomycetidae</taxon>
        <taxon>Hypocreales</taxon>
        <taxon>Nectriaceae</taxon>
        <taxon>Fusarium</taxon>
        <taxon>Fusarium solani species complex</taxon>
    </lineage>
</organism>
<proteinExistence type="predicted"/>
<sequence length="138" mass="15487">MATTGNTVPPSPMTPEGEAQERARMLIEDVSSLFGATHWCLSPWCTFNNIRGAENCERCNATMIDSDAIVQKQILVSGVLDWMVEEAPFVHRDDTDLQIACIAASHLVQEREQDPLGFWGIYIPEDIFDIIFRGVLFL</sequence>
<dbReference type="AlphaFoldDB" id="A0A430M6Y3"/>
<accession>A0A430M6Y3</accession>
<evidence type="ECO:0000313" key="2">
    <source>
        <dbReference type="Proteomes" id="UP000287124"/>
    </source>
</evidence>
<name>A0A430M6Y3_9HYPO</name>
<dbReference type="EMBL" id="MIKF01000013">
    <property type="protein sequence ID" value="RTE83731.1"/>
    <property type="molecule type" value="Genomic_DNA"/>
</dbReference>
<evidence type="ECO:0000313" key="1">
    <source>
        <dbReference type="EMBL" id="RTE83731.1"/>
    </source>
</evidence>
<gene>
    <name evidence="1" type="ORF">BHE90_001721</name>
</gene>
<reference evidence="1 2" key="1">
    <citation type="submission" date="2017-06" db="EMBL/GenBank/DDBJ databases">
        <title>Comparative genomic analysis of Ambrosia Fusariam Clade fungi.</title>
        <authorList>
            <person name="Stajich J.E."/>
            <person name="Carrillo J."/>
            <person name="Kijimoto T."/>
            <person name="Eskalen A."/>
            <person name="O'Donnell K."/>
            <person name="Kasson M."/>
        </authorList>
    </citation>
    <scope>NUCLEOTIDE SEQUENCE [LARGE SCALE GENOMIC DNA]</scope>
    <source>
        <strain evidence="1 2">UCR1854</strain>
    </source>
</reference>
<comment type="caution">
    <text evidence="1">The sequence shown here is derived from an EMBL/GenBank/DDBJ whole genome shotgun (WGS) entry which is preliminary data.</text>
</comment>
<dbReference type="Proteomes" id="UP000287124">
    <property type="component" value="Unassembled WGS sequence"/>
</dbReference>